<dbReference type="PANTHER" id="PTHR48475:SF2">
    <property type="entry name" value="RIBONUCLEASE H"/>
    <property type="match status" value="1"/>
</dbReference>
<dbReference type="Proteomes" id="UP000287651">
    <property type="component" value="Unassembled WGS sequence"/>
</dbReference>
<evidence type="ECO:0000313" key="1">
    <source>
        <dbReference type="EMBL" id="RRT51910.1"/>
    </source>
</evidence>
<gene>
    <name evidence="1" type="ORF">B296_00041888</name>
</gene>
<dbReference type="EMBL" id="AMZH03011974">
    <property type="protein sequence ID" value="RRT51910.1"/>
    <property type="molecule type" value="Genomic_DNA"/>
</dbReference>
<dbReference type="AlphaFoldDB" id="A0A426YJQ5"/>
<dbReference type="PANTHER" id="PTHR48475">
    <property type="entry name" value="RIBONUCLEASE H"/>
    <property type="match status" value="1"/>
</dbReference>
<comment type="caution">
    <text evidence="1">The sequence shown here is derived from an EMBL/GenBank/DDBJ whole genome shotgun (WGS) entry which is preliminary data.</text>
</comment>
<proteinExistence type="predicted"/>
<protein>
    <submittedName>
        <fullName evidence="1">Uncharacterized protein</fullName>
    </submittedName>
</protein>
<evidence type="ECO:0000313" key="2">
    <source>
        <dbReference type="Proteomes" id="UP000287651"/>
    </source>
</evidence>
<organism evidence="1 2">
    <name type="scientific">Ensete ventricosum</name>
    <name type="common">Abyssinian banana</name>
    <name type="synonym">Musa ensete</name>
    <dbReference type="NCBI Taxonomy" id="4639"/>
    <lineage>
        <taxon>Eukaryota</taxon>
        <taxon>Viridiplantae</taxon>
        <taxon>Streptophyta</taxon>
        <taxon>Embryophyta</taxon>
        <taxon>Tracheophyta</taxon>
        <taxon>Spermatophyta</taxon>
        <taxon>Magnoliopsida</taxon>
        <taxon>Liliopsida</taxon>
        <taxon>Zingiberales</taxon>
        <taxon>Musaceae</taxon>
        <taxon>Ensete</taxon>
    </lineage>
</organism>
<accession>A0A426YJQ5</accession>
<name>A0A426YJQ5_ENSVE</name>
<sequence>MTSTLTGFTDDAIALVGFATLPVTFGDEPRTKTLMNARADALARSASTDAVDELSTIPSLCQLTVTIVEMATTAAHLDWREEMLHYKKDATLPTDEITSQRIKRTEVWFDTINGRLYKRAFSQPLLRCLLLVTDVLQANHASDGICDTLRNLFAYD</sequence>
<reference evidence="1 2" key="1">
    <citation type="journal article" date="2014" name="Agronomy (Basel)">
        <title>A Draft Genome Sequence for Ensete ventricosum, the Drought-Tolerant Tree Against Hunger.</title>
        <authorList>
            <person name="Harrison J."/>
            <person name="Moore K.A."/>
            <person name="Paszkiewicz K."/>
            <person name="Jones T."/>
            <person name="Grant M."/>
            <person name="Ambacheew D."/>
            <person name="Muzemil S."/>
            <person name="Studholme D.J."/>
        </authorList>
    </citation>
    <scope>NUCLEOTIDE SEQUENCE [LARGE SCALE GENOMIC DNA]</scope>
</reference>